<dbReference type="RefSeq" id="WP_161832506.1">
    <property type="nucleotide sequence ID" value="NZ_AP028127.1"/>
</dbReference>
<evidence type="ECO:0000313" key="1">
    <source>
        <dbReference type="EMBL" id="BEH90634.1"/>
    </source>
</evidence>
<reference evidence="1" key="1">
    <citation type="journal article" date="2024" name="Int. J. Syst. Evol. Microbiol.">
        <title>Turicibacter faecis sp. nov., isolated from faeces of heart failure mouse model.</title>
        <authorList>
            <person name="Imamura Y."/>
            <person name="Motooka D."/>
            <person name="Nakajima Y."/>
            <person name="Ito S."/>
            <person name="Kitakaze M."/>
            <person name="Iida T."/>
            <person name="Nakamura S."/>
        </authorList>
    </citation>
    <scope>NUCLEOTIDE SEQUENCE</scope>
    <source>
        <strain evidence="1">TC023</strain>
    </source>
</reference>
<sequence>MKRLVSYVVLGFAVVGLLFVGGFRTEIQLTQQAKLNMARLGHEIQEVKGYVRSWLGEDKEETVVVSTDNSPQRASLDVNYDAALEIVEEMLKDLEHLFTADQQQAVQKEMDQLYKQHLLQQYKDQLAPSYYE</sequence>
<proteinExistence type="predicted"/>
<keyword evidence="2" id="KW-1185">Reference proteome</keyword>
<dbReference type="Proteomes" id="UP001432099">
    <property type="component" value="Chromosome"/>
</dbReference>
<protein>
    <recommendedName>
        <fullName evidence="3">DUF4363 family protein</fullName>
    </recommendedName>
</protein>
<gene>
    <name evidence="1" type="ORF">T23_07360</name>
</gene>
<dbReference type="EMBL" id="AP028127">
    <property type="protein sequence ID" value="BEH90634.1"/>
    <property type="molecule type" value="Genomic_DNA"/>
</dbReference>
<accession>A0ABN6ZC81</accession>
<organism evidence="1 2">
    <name type="scientific">Turicibacter faecis</name>
    <dbReference type="NCBI Taxonomy" id="2963365"/>
    <lineage>
        <taxon>Bacteria</taxon>
        <taxon>Bacillati</taxon>
        <taxon>Bacillota</taxon>
        <taxon>Erysipelotrichia</taxon>
        <taxon>Erysipelotrichales</taxon>
        <taxon>Turicibacteraceae</taxon>
        <taxon>Turicibacter</taxon>
    </lineage>
</organism>
<evidence type="ECO:0000313" key="2">
    <source>
        <dbReference type="Proteomes" id="UP001432099"/>
    </source>
</evidence>
<name>A0ABN6ZC81_9FIRM</name>
<evidence type="ECO:0008006" key="3">
    <source>
        <dbReference type="Google" id="ProtNLM"/>
    </source>
</evidence>